<dbReference type="EMBL" id="WKLT01000006">
    <property type="protein sequence ID" value="MRY57889.1"/>
    <property type="molecule type" value="Genomic_DNA"/>
</dbReference>
<feature type="region of interest" description="Disordered" evidence="1">
    <location>
        <begin position="1"/>
        <end position="22"/>
    </location>
</feature>
<proteinExistence type="predicted"/>
<evidence type="ECO:0000313" key="2">
    <source>
        <dbReference type="EMBL" id="MRY57889.1"/>
    </source>
</evidence>
<reference evidence="2 3" key="1">
    <citation type="journal article" date="2019" name="Nat. Med.">
        <title>A library of human gut bacterial isolates paired with longitudinal multiomics data enables mechanistic microbiome research.</title>
        <authorList>
            <person name="Poyet M."/>
            <person name="Groussin M."/>
            <person name="Gibbons S.M."/>
            <person name="Avila-Pacheco J."/>
            <person name="Jiang X."/>
            <person name="Kearney S.M."/>
            <person name="Perrotta A.R."/>
            <person name="Berdy B."/>
            <person name="Zhao S."/>
            <person name="Lieberman T.D."/>
            <person name="Swanson P.K."/>
            <person name="Smith M."/>
            <person name="Roesemann S."/>
            <person name="Alexander J.E."/>
            <person name="Rich S.A."/>
            <person name="Livny J."/>
            <person name="Vlamakis H."/>
            <person name="Clish C."/>
            <person name="Bullock K."/>
            <person name="Deik A."/>
            <person name="Scott J."/>
            <person name="Pierce K.A."/>
            <person name="Xavier R.J."/>
            <person name="Alm E.J."/>
        </authorList>
    </citation>
    <scope>NUCLEOTIDE SEQUENCE [LARGE SCALE GENOMIC DNA]</scope>
    <source>
        <strain evidence="2 3">BIOML-A41</strain>
    </source>
</reference>
<accession>A0A6I2MY24</accession>
<comment type="caution">
    <text evidence="2">The sequence shown here is derived from an EMBL/GenBank/DDBJ whole genome shotgun (WGS) entry which is preliminary data.</text>
</comment>
<evidence type="ECO:0000313" key="3">
    <source>
        <dbReference type="Proteomes" id="UP000463337"/>
    </source>
</evidence>
<gene>
    <name evidence="2" type="ORF">GKD59_08185</name>
</gene>
<dbReference type="AlphaFoldDB" id="A0A6I2MY24"/>
<name>A0A6I2MY24_PARDI</name>
<dbReference type="RefSeq" id="WP_129984360.1">
    <property type="nucleotide sequence ID" value="NZ_CP081908.1"/>
</dbReference>
<protein>
    <submittedName>
        <fullName evidence="2">Uncharacterized protein</fullName>
    </submittedName>
</protein>
<dbReference type="Proteomes" id="UP000463337">
    <property type="component" value="Unassembled WGS sequence"/>
</dbReference>
<sequence>MKAERQHKEATSRVIRTSDDHSGHILDNRSSYILQAKTISEIINNRKTQNIVDNISIAQFTIDKDYKTRINDLATLNIRLAALVPVVPPIQVTSFGIPTLTLDILNDVIKKDNNTLYDGITQNDVLDFYLEALQIATTPPVGYERCVVPFITPATSIYIKNLDYINKTHLNTAIQHLNGRVFHKSTEIKGATKDDIYLHTSKSDGTSIYLITDDGEFLGCKKYTIVKQGKVSDGLHDFS</sequence>
<evidence type="ECO:0000256" key="1">
    <source>
        <dbReference type="SAM" id="MobiDB-lite"/>
    </source>
</evidence>
<organism evidence="2 3">
    <name type="scientific">Parabacteroides distasonis</name>
    <dbReference type="NCBI Taxonomy" id="823"/>
    <lineage>
        <taxon>Bacteria</taxon>
        <taxon>Pseudomonadati</taxon>
        <taxon>Bacteroidota</taxon>
        <taxon>Bacteroidia</taxon>
        <taxon>Bacteroidales</taxon>
        <taxon>Tannerellaceae</taxon>
        <taxon>Parabacteroides</taxon>
    </lineage>
</organism>